<dbReference type="InParanoid" id="Q0UCT5"/>
<gene>
    <name evidence="2" type="ORF">SNOG_10429</name>
</gene>
<evidence type="ECO:0000313" key="2">
    <source>
        <dbReference type="EMBL" id="EAT81823.1"/>
    </source>
</evidence>
<dbReference type="AlphaFoldDB" id="Q0UCT5"/>
<feature type="region of interest" description="Disordered" evidence="1">
    <location>
        <begin position="1"/>
        <end position="29"/>
    </location>
</feature>
<evidence type="ECO:0000313" key="3">
    <source>
        <dbReference type="Proteomes" id="UP000001055"/>
    </source>
</evidence>
<organism evidence="2 3">
    <name type="scientific">Phaeosphaeria nodorum (strain SN15 / ATCC MYA-4574 / FGSC 10173)</name>
    <name type="common">Glume blotch fungus</name>
    <name type="synonym">Parastagonospora nodorum</name>
    <dbReference type="NCBI Taxonomy" id="321614"/>
    <lineage>
        <taxon>Eukaryota</taxon>
        <taxon>Fungi</taxon>
        <taxon>Dikarya</taxon>
        <taxon>Ascomycota</taxon>
        <taxon>Pezizomycotina</taxon>
        <taxon>Dothideomycetes</taxon>
        <taxon>Pleosporomycetidae</taxon>
        <taxon>Pleosporales</taxon>
        <taxon>Pleosporineae</taxon>
        <taxon>Phaeosphaeriaceae</taxon>
        <taxon>Parastagonospora</taxon>
    </lineage>
</organism>
<dbReference type="RefSeq" id="XP_001800699.1">
    <property type="nucleotide sequence ID" value="XM_001800647.1"/>
</dbReference>
<proteinExistence type="predicted"/>
<accession>Q0UCT5</accession>
<dbReference type="KEGG" id="pno:SNOG_10429"/>
<dbReference type="EMBL" id="CH445341">
    <property type="protein sequence ID" value="EAT81823.1"/>
    <property type="molecule type" value="Genomic_DNA"/>
</dbReference>
<sequence>MDEPAVRSREQLPDEHHHDPRVDPARPKSQRIELIIDRAAFNIESTIRTAGIRRPLEIDSRSARKIETDTPYDSEYEAAVSLARCLVRHMQDDSAIRVIAMGKGCPDIRCPMLIAPNADSLCSCLG</sequence>
<dbReference type="Proteomes" id="UP000001055">
    <property type="component" value="Unassembled WGS sequence"/>
</dbReference>
<dbReference type="HOGENOM" id="CLU_1982371_0_0_1"/>
<reference evidence="3" key="1">
    <citation type="journal article" date="2007" name="Plant Cell">
        <title>Dothideomycete-plant interactions illuminated by genome sequencing and EST analysis of the wheat pathogen Stagonospora nodorum.</title>
        <authorList>
            <person name="Hane J.K."/>
            <person name="Lowe R.G."/>
            <person name="Solomon P.S."/>
            <person name="Tan K.C."/>
            <person name="Schoch C.L."/>
            <person name="Spatafora J.W."/>
            <person name="Crous P.W."/>
            <person name="Kodira C."/>
            <person name="Birren B.W."/>
            <person name="Galagan J.E."/>
            <person name="Torriani S.F."/>
            <person name="McDonald B.A."/>
            <person name="Oliver R.P."/>
        </authorList>
    </citation>
    <scope>NUCLEOTIDE SEQUENCE [LARGE SCALE GENOMIC DNA]</scope>
    <source>
        <strain evidence="3">SN15 / ATCC MYA-4574 / FGSC 10173</strain>
    </source>
</reference>
<dbReference type="GeneID" id="5977606"/>
<evidence type="ECO:0000256" key="1">
    <source>
        <dbReference type="SAM" id="MobiDB-lite"/>
    </source>
</evidence>
<protein>
    <submittedName>
        <fullName evidence="2">Uncharacterized protein</fullName>
    </submittedName>
</protein>
<name>Q0UCT5_PHANO</name>